<evidence type="ECO:0000256" key="1">
    <source>
        <dbReference type="SAM" id="MobiDB-lite"/>
    </source>
</evidence>
<gene>
    <name evidence="4" type="ORF">CRG98_030022</name>
</gene>
<feature type="compositionally biased region" description="Basic and acidic residues" evidence="1">
    <location>
        <begin position="524"/>
        <end position="536"/>
    </location>
</feature>
<accession>A0A2I0J029</accession>
<dbReference type="InterPro" id="IPR000467">
    <property type="entry name" value="G_patch_dom"/>
</dbReference>
<evidence type="ECO:0000259" key="3">
    <source>
        <dbReference type="PROSITE" id="PS50994"/>
    </source>
</evidence>
<feature type="compositionally biased region" description="Pro residues" evidence="1">
    <location>
        <begin position="109"/>
        <end position="121"/>
    </location>
</feature>
<feature type="region of interest" description="Disordered" evidence="1">
    <location>
        <begin position="1"/>
        <end position="68"/>
    </location>
</feature>
<dbReference type="InterPro" id="IPR036397">
    <property type="entry name" value="RNaseH_sf"/>
</dbReference>
<evidence type="ECO:0000313" key="5">
    <source>
        <dbReference type="Proteomes" id="UP000233551"/>
    </source>
</evidence>
<feature type="region of interest" description="Disordered" evidence="1">
    <location>
        <begin position="2212"/>
        <end position="2259"/>
    </location>
</feature>
<feature type="compositionally biased region" description="Low complexity" evidence="1">
    <location>
        <begin position="360"/>
        <end position="382"/>
    </location>
</feature>
<comment type="caution">
    <text evidence="4">The sequence shown here is derived from an EMBL/GenBank/DDBJ whole genome shotgun (WGS) entry which is preliminary data.</text>
</comment>
<dbReference type="Proteomes" id="UP000233551">
    <property type="component" value="Unassembled WGS sequence"/>
</dbReference>
<feature type="compositionally biased region" description="Basic and acidic residues" evidence="1">
    <location>
        <begin position="272"/>
        <end position="284"/>
    </location>
</feature>
<dbReference type="Gene3D" id="3.30.70.270">
    <property type="match status" value="2"/>
</dbReference>
<feature type="region of interest" description="Disordered" evidence="1">
    <location>
        <begin position="2310"/>
        <end position="2341"/>
    </location>
</feature>
<dbReference type="InterPro" id="IPR001584">
    <property type="entry name" value="Integrase_cat-core"/>
</dbReference>
<dbReference type="PANTHER" id="PTHR48475:SF1">
    <property type="entry name" value="RNASE H TYPE-1 DOMAIN-CONTAINING PROTEIN"/>
    <property type="match status" value="1"/>
</dbReference>
<keyword evidence="5" id="KW-1185">Reference proteome</keyword>
<proteinExistence type="predicted"/>
<dbReference type="Gene3D" id="2.40.70.10">
    <property type="entry name" value="Acid Proteases"/>
    <property type="match status" value="1"/>
</dbReference>
<name>A0A2I0J029_PUNGR</name>
<dbReference type="Pfam" id="PF01585">
    <property type="entry name" value="G-patch"/>
    <property type="match status" value="1"/>
</dbReference>
<dbReference type="CDD" id="cd00303">
    <property type="entry name" value="retropepsin_like"/>
    <property type="match status" value="1"/>
</dbReference>
<dbReference type="InterPro" id="IPR043502">
    <property type="entry name" value="DNA/RNA_pol_sf"/>
</dbReference>
<evidence type="ECO:0000259" key="2">
    <source>
        <dbReference type="PROSITE" id="PS50174"/>
    </source>
</evidence>
<organism evidence="4 5">
    <name type="scientific">Punica granatum</name>
    <name type="common">Pomegranate</name>
    <dbReference type="NCBI Taxonomy" id="22663"/>
    <lineage>
        <taxon>Eukaryota</taxon>
        <taxon>Viridiplantae</taxon>
        <taxon>Streptophyta</taxon>
        <taxon>Embryophyta</taxon>
        <taxon>Tracheophyta</taxon>
        <taxon>Spermatophyta</taxon>
        <taxon>Magnoliopsida</taxon>
        <taxon>eudicotyledons</taxon>
        <taxon>Gunneridae</taxon>
        <taxon>Pentapetalae</taxon>
        <taxon>rosids</taxon>
        <taxon>malvids</taxon>
        <taxon>Myrtales</taxon>
        <taxon>Lythraceae</taxon>
        <taxon>Punica</taxon>
    </lineage>
</organism>
<feature type="region of interest" description="Disordered" evidence="1">
    <location>
        <begin position="521"/>
        <end position="545"/>
    </location>
</feature>
<dbReference type="EMBL" id="PGOL01002230">
    <property type="protein sequence ID" value="PKI49585.1"/>
    <property type="molecule type" value="Genomic_DNA"/>
</dbReference>
<dbReference type="GO" id="GO:0003676">
    <property type="term" value="F:nucleic acid binding"/>
    <property type="evidence" value="ECO:0007669"/>
    <property type="project" value="InterPro"/>
</dbReference>
<dbReference type="InterPro" id="IPR000477">
    <property type="entry name" value="RT_dom"/>
</dbReference>
<dbReference type="CDD" id="cd01647">
    <property type="entry name" value="RT_LTR"/>
    <property type="match status" value="1"/>
</dbReference>
<dbReference type="SUPFAM" id="SSF56672">
    <property type="entry name" value="DNA/RNA polymerases"/>
    <property type="match status" value="1"/>
</dbReference>
<evidence type="ECO:0000313" key="4">
    <source>
        <dbReference type="EMBL" id="PKI49585.1"/>
    </source>
</evidence>
<sequence>MTEGDHVDVSEEVNPSVPTLSQPPHTHAPPPPTPTGMLPAYSGAPPTHLQPPASLGAPLPPASPTSAATNDQARIVALEGTVNQMATNMAELLALLRGPNRASSSSTPPSGPGPTDDPTPWAPSTQAPENVEAPAPPTLYTSTIHPFTSQLPPPLAPSVVPLPPATFLSSEHILSAPPPVSIPASAMVYTVPPPTAEDIPTWEDLSRKFTDQYRYCAETPPTLLELSTKEMARGQKFEEYAVEWHAQAAKHIPLISEAQQIQLFRSTLRGVMEDPTNKGEESSKKTPATSLSSSGRRGKEISVNAVNAAQQAPQQYSMNYTAAPPVASSYAPQAPQYRPQAPTQPIYYFAPPPPPLPTVSSPVVHHYAPAPSQSPQYQPPAARTSQPTQRALPSQGQQSDAVQPRPCKQYPALPVPLSHIYRQIRDKGSSINMITVCTSSEGESEQGWPSPVVIEYVTTEITVGFAGIDAPHAPLVIDVPALKPYSNDRVPWTYDGGVGNLERQFGVMGIARSGRLYENPATIDKGKAPAKGEETRPSALPTSSKKMAKSPAHISLLALLLNSEPHREALLRVLTATQVPKSTPPDRIKKTINSIFSSTISFSDDELPSEGCAHFQALHIVCKCNNHIIGRVMIDNGSVLNVCPVTTLKQMNVELNRIRPSKTAVWAFDGSRREVNGEIDLLIDIGPCSFSITFQVLDIPNAFSLLLGRPWIYSAGAIPSSLHQKTISVIRDYGEVGPAHADRMIGKVLLRHNYIPGTGLGAREQGINRPIEIEEYKHRRGLGFRPSCHEIVEARRGNHLHRLATHYGRLNRGMPVPPLSHFFPGPPLIIENTSDGPSSDFDDTIDALPTVYAVTEEIPSGVHIRPRAGRRGVEQLDLSPALFGYDRRCVTFIYSLRRLEDRQLTSLEPTEEINVGTQEGPHVLRIGTSLDPTQRVRMIDFLTRYQEVFAWSYADMPGLDPSIVKHFLPLDTEKFPPKRQQLRQRRASLLLRIKEEKDGRVRVCVDYRDLNKASPKDNFPLPHIDVLVDNTARHAQFSFMDGFSGYNQIRMAEEDKIKTTFTTMWGTFCYRIMPFGLKNAGATYQRAMEYKLRLNPVKCTFGAQSGKLLGFVVSERGIEVDPDKVKAIKELPPPSLVREVRGFLGRLNYIARFIANLTDKCQSLFRLLRKNAAIEWDEECQKAFDTIKAYLGQAIADHLAKFPIEDHTPINPDFPDEGILQIDDEGEKLGWKMYFDGAVNSAGSGISAVLISPDGHYYSVAAKIDFPCTNNVAEYEACILGLQAAIDFKENLIEPLEIEIAEGLAHCNSIEASEAKPWYEDIKNLLQTGMDVIGPINPKASNGHMFILVVIDYFTKWIEAVTLASVTAKAVARFLKLDVIARYGVPLTIITDNAKNLNNKHEMLPHALLAYHTSIRTSTGATPYSLVYGMEVVLPIEVEIPSMRILAEAELKEAEWAKQRYEQLNFIDEKRLKALCHGQCYQQRMARAFNGRVRHRDFNPGDLVLRKVLHVTPDSRGKFSYNYDSPFVVREVFFGGAGHDYPAMVTDIKSPTHLYIDSSYIYLSRRLSATDTLCRFLCLHAQDFASPDFASSYCFSDSASTLLLSGLRVPGICVRLLLSELRVHLISFKTSRPRTLRLVTAFRTPRPPYCFQDFASPDFPSGYCFPDSASTLLLSGLRVPGLCVRLLLSGLRVPGLCVRLLLSGLRVHFIAFRTSRHRTLRPDFASPDFASGYCFPDSASTLLLLGLRVTGLCVRLLLSGLRVHFIAFRTSRHRTLRPDFASPDFASGYCFPDSASTLLLLGLRVTGLCVRLLLSGLRVHFIAFRTSRHRTLRPDFASPDFASGYCFPDSASTLLLLGLRVTGLCVRLLLSGLRVHFIAFRTSRHRTLRPDFASPDFASGYYFQDFTSPDFASGFIAFKTSRPRTLRPDFAFPDFASGYYFQDFTSPDFASGFIAFKTSRPRTLRPVTAFQTPHPLYCFQDFASPDFASGYCFQDFASPDFTSRFIAFRTSRPRTLHPVTAFRTPRPLYCFQDFASPDFAFDYCFQDFASPDFAFGYCFQDFASPDFASGYCFPDAASTLLLSGLRVPGLCVRLLLSGLRVHLIAFRTSHPRTLRPVTAFRTPHPLYCFQDFASPDFAFDYCFQDFASPDFASGYCFQDFASPDFASGTQGPPGSGNKLQVTLRNSTRCPEVRFSGHERLLASLWGISTENRDHDDLRAPHNGPRAPLDIQGTRRKPRSKSLGHPGPTESNEPDLAPCRDRNKCADPFFSDLPRLSPLGLLTARDFQPGHPTLLPLPRLFPSYIKASLRTMTGNGPDPDERGSLSHGLSHGTHGQVSRKRP</sequence>
<feature type="compositionally biased region" description="Polar residues" evidence="1">
    <location>
        <begin position="383"/>
        <end position="401"/>
    </location>
</feature>
<dbReference type="InterPro" id="IPR043128">
    <property type="entry name" value="Rev_trsase/Diguanyl_cyclase"/>
</dbReference>
<dbReference type="Gene3D" id="3.10.10.10">
    <property type="entry name" value="HIV Type 1 Reverse Transcriptase, subunit A, domain 1"/>
    <property type="match status" value="1"/>
</dbReference>
<feature type="domain" description="G-patch" evidence="2">
    <location>
        <begin position="741"/>
        <end position="787"/>
    </location>
</feature>
<feature type="domain" description="Integrase catalytic" evidence="3">
    <location>
        <begin position="1310"/>
        <end position="1485"/>
    </location>
</feature>
<dbReference type="SMART" id="SM00443">
    <property type="entry name" value="G_patch"/>
    <property type="match status" value="1"/>
</dbReference>
<protein>
    <submittedName>
        <fullName evidence="4">Uncharacterized protein</fullName>
    </submittedName>
</protein>
<dbReference type="Gene3D" id="3.30.420.10">
    <property type="entry name" value="Ribonuclease H-like superfamily/Ribonuclease H"/>
    <property type="match status" value="3"/>
</dbReference>
<feature type="region of interest" description="Disordered" evidence="1">
    <location>
        <begin position="272"/>
        <end position="299"/>
    </location>
</feature>
<dbReference type="SUPFAM" id="SSF53098">
    <property type="entry name" value="Ribonuclease H-like"/>
    <property type="match status" value="1"/>
</dbReference>
<reference evidence="4 5" key="1">
    <citation type="submission" date="2017-11" db="EMBL/GenBank/DDBJ databases">
        <title>De-novo sequencing of pomegranate (Punica granatum L.) genome.</title>
        <authorList>
            <person name="Akparov Z."/>
            <person name="Amiraslanov A."/>
            <person name="Hajiyeva S."/>
            <person name="Abbasov M."/>
            <person name="Kaur K."/>
            <person name="Hamwieh A."/>
            <person name="Solovyev V."/>
            <person name="Salamov A."/>
            <person name="Braich B."/>
            <person name="Kosarev P."/>
            <person name="Mahmoud A."/>
            <person name="Hajiyev E."/>
            <person name="Babayeva S."/>
            <person name="Izzatullayeva V."/>
            <person name="Mammadov A."/>
            <person name="Mammadov A."/>
            <person name="Sharifova S."/>
            <person name="Ojaghi J."/>
            <person name="Eynullazada K."/>
            <person name="Bayramov B."/>
            <person name="Abdulazimova A."/>
            <person name="Shahmuradov I."/>
        </authorList>
    </citation>
    <scope>NUCLEOTIDE SEQUENCE [LARGE SCALE GENOMIC DNA]</scope>
    <source>
        <strain evidence="5">cv. AG2017</strain>
        <tissue evidence="4">Leaf</tissue>
    </source>
</reference>
<dbReference type="Pfam" id="PF00078">
    <property type="entry name" value="RVT_1"/>
    <property type="match status" value="1"/>
</dbReference>
<dbReference type="GO" id="GO:0015074">
    <property type="term" value="P:DNA integration"/>
    <property type="evidence" value="ECO:0007669"/>
    <property type="project" value="InterPro"/>
</dbReference>
<feature type="region of interest" description="Disordered" evidence="1">
    <location>
        <begin position="99"/>
        <end position="146"/>
    </location>
</feature>
<dbReference type="STRING" id="22663.A0A2I0J029"/>
<dbReference type="PANTHER" id="PTHR48475">
    <property type="entry name" value="RIBONUCLEASE H"/>
    <property type="match status" value="1"/>
</dbReference>
<dbReference type="InterPro" id="IPR021109">
    <property type="entry name" value="Peptidase_aspartic_dom_sf"/>
</dbReference>
<dbReference type="InterPro" id="IPR012337">
    <property type="entry name" value="RNaseH-like_sf"/>
</dbReference>
<dbReference type="PROSITE" id="PS50994">
    <property type="entry name" value="INTEGRASE"/>
    <property type="match status" value="1"/>
</dbReference>
<dbReference type="PROSITE" id="PS50174">
    <property type="entry name" value="G_PATCH"/>
    <property type="match status" value="1"/>
</dbReference>
<feature type="region of interest" description="Disordered" evidence="1">
    <location>
        <begin position="360"/>
        <end position="406"/>
    </location>
</feature>
<feature type="compositionally biased region" description="Polar residues" evidence="1">
    <location>
        <begin position="285"/>
        <end position="295"/>
    </location>
</feature>
<feature type="non-terminal residue" evidence="4">
    <location>
        <position position="2341"/>
    </location>
</feature>